<keyword evidence="9" id="KW-0732">Signal</keyword>
<dbReference type="GO" id="GO:0005096">
    <property type="term" value="F:GTPase activator activity"/>
    <property type="evidence" value="ECO:0007669"/>
    <property type="project" value="InterPro"/>
</dbReference>
<dbReference type="Pfam" id="PF00612">
    <property type="entry name" value="IQ"/>
    <property type="match status" value="2"/>
</dbReference>
<dbReference type="InterPro" id="IPR000048">
    <property type="entry name" value="IQ_motif_EF-hand-BS"/>
</dbReference>
<proteinExistence type="inferred from homology"/>
<dbReference type="GO" id="GO:0000146">
    <property type="term" value="F:microfilament motor activity"/>
    <property type="evidence" value="ECO:0007669"/>
    <property type="project" value="InterPro"/>
</dbReference>
<dbReference type="GO" id="GO:0030048">
    <property type="term" value="P:actin filament-based movement"/>
    <property type="evidence" value="ECO:0007669"/>
    <property type="project" value="TreeGrafter"/>
</dbReference>
<dbReference type="Pfam" id="PF01223">
    <property type="entry name" value="Endonuclease_NS"/>
    <property type="match status" value="1"/>
</dbReference>
<dbReference type="InterPro" id="IPR001604">
    <property type="entry name" value="Endo_G_ENPP1-like_dom"/>
</dbReference>
<keyword evidence="5 7" id="KW-0518">Myosin</keyword>
<keyword evidence="2" id="KW-0963">Cytoplasm</keyword>
<dbReference type="InterPro" id="IPR044925">
    <property type="entry name" value="His-Me_finger_sf"/>
</dbReference>
<dbReference type="Gene3D" id="3.40.850.10">
    <property type="entry name" value="Kinesin motor domain"/>
    <property type="match status" value="1"/>
</dbReference>
<dbReference type="SMART" id="SM00242">
    <property type="entry name" value="MYSc"/>
    <property type="match status" value="1"/>
</dbReference>
<comment type="caution">
    <text evidence="11">The sequence shown here is derived from an EMBL/GenBank/DDBJ whole genome shotgun (WGS) entry which is preliminary data.</text>
</comment>
<evidence type="ECO:0000256" key="3">
    <source>
        <dbReference type="ARBA" id="ARBA00022741"/>
    </source>
</evidence>
<dbReference type="GO" id="GO:0005884">
    <property type="term" value="C:actin filament"/>
    <property type="evidence" value="ECO:0007669"/>
    <property type="project" value="TreeGrafter"/>
</dbReference>
<keyword evidence="3" id="KW-0547">Nucleotide-binding</keyword>
<dbReference type="Gene3D" id="6.20.240.20">
    <property type="match status" value="1"/>
</dbReference>
<dbReference type="InterPro" id="IPR001609">
    <property type="entry name" value="Myosin_head_motor_dom-like"/>
</dbReference>
<dbReference type="GO" id="GO:0003676">
    <property type="term" value="F:nucleic acid binding"/>
    <property type="evidence" value="ECO:0007669"/>
    <property type="project" value="InterPro"/>
</dbReference>
<evidence type="ECO:0000256" key="5">
    <source>
        <dbReference type="ARBA" id="ARBA00023123"/>
    </source>
</evidence>
<dbReference type="InterPro" id="IPR020821">
    <property type="entry name" value="ENPP1-3/EXOG-like_nuc-like"/>
</dbReference>
<dbReference type="PANTHER" id="PTHR46184:SF2">
    <property type="entry name" value="UNCONVENTIONAL MYOSIN-IXB"/>
    <property type="match status" value="1"/>
</dbReference>
<evidence type="ECO:0000256" key="4">
    <source>
        <dbReference type="ARBA" id="ARBA00022840"/>
    </source>
</evidence>
<evidence type="ECO:0000256" key="2">
    <source>
        <dbReference type="ARBA" id="ARBA00022490"/>
    </source>
</evidence>
<dbReference type="PROSITE" id="PS50096">
    <property type="entry name" value="IQ"/>
    <property type="match status" value="1"/>
</dbReference>
<feature type="non-terminal residue" evidence="11">
    <location>
        <position position="795"/>
    </location>
</feature>
<evidence type="ECO:0000256" key="7">
    <source>
        <dbReference type="PROSITE-ProRule" id="PRU00782"/>
    </source>
</evidence>
<evidence type="ECO:0000256" key="8">
    <source>
        <dbReference type="SAM" id="MobiDB-lite"/>
    </source>
</evidence>
<dbReference type="SUPFAM" id="SSF52540">
    <property type="entry name" value="P-loop containing nucleoside triphosphate hydrolases"/>
    <property type="match status" value="1"/>
</dbReference>
<dbReference type="PROSITE" id="PS51456">
    <property type="entry name" value="MYOSIN_MOTOR"/>
    <property type="match status" value="1"/>
</dbReference>
<dbReference type="InterPro" id="IPR036961">
    <property type="entry name" value="Kinesin_motor_dom_sf"/>
</dbReference>
<protein>
    <submittedName>
        <fullName evidence="11">Unconventional myosin-IXb-like isoform X2</fullName>
    </submittedName>
</protein>
<feature type="chain" id="PRO_5035301862" evidence="9">
    <location>
        <begin position="20"/>
        <end position="795"/>
    </location>
</feature>
<dbReference type="GO" id="GO:0030027">
    <property type="term" value="C:lamellipodium"/>
    <property type="evidence" value="ECO:0007669"/>
    <property type="project" value="TreeGrafter"/>
</dbReference>
<evidence type="ECO:0000256" key="1">
    <source>
        <dbReference type="ARBA" id="ARBA00004496"/>
    </source>
</evidence>
<dbReference type="GO" id="GO:0016887">
    <property type="term" value="F:ATP hydrolysis activity"/>
    <property type="evidence" value="ECO:0007669"/>
    <property type="project" value="TreeGrafter"/>
</dbReference>
<evidence type="ECO:0000313" key="11">
    <source>
        <dbReference type="EMBL" id="KAF5887555.1"/>
    </source>
</evidence>
<dbReference type="GO" id="GO:0048731">
    <property type="term" value="P:system development"/>
    <property type="evidence" value="ECO:0007669"/>
    <property type="project" value="UniProtKB-ARBA"/>
</dbReference>
<keyword evidence="4" id="KW-0067">ATP-binding</keyword>
<dbReference type="EMBL" id="QNUK01001092">
    <property type="protein sequence ID" value="KAF5887555.1"/>
    <property type="molecule type" value="Genomic_DNA"/>
</dbReference>
<comment type="caution">
    <text evidence="7">Lacks conserved residue(s) required for the propagation of feature annotation.</text>
</comment>
<sequence>MKLLILGFLLQVFVYRTRGKVVDSFKNICPDFFISDPSDQNVHYPPTVLHDSQSSNRYQQICQRWQDSYRYATLYDTKGRIPVYSAYYYVGYHKVSKADWKIEPQLDDPSLGPDMAREETVVTNDKGKNQALYDDYASPRAEGYTRGHLFPRCHNNDQDCAIATYTHTNAVPQTQNVNNEWATKVEKKMEKLIQKTCDKGFAHVVTGAVPGQSWLEIKRNNVLVKEGVNVPDHFWTACCCQSKTTLWSAAWLAQRKNKDLEVHQDEDQEKRKDDDLYVYKKTVQQLEEELTRLYGNPEGGFRIFGGLCQEIRRYSRNTLTELRRPSSAIGRLMSQQSLLDFSFDHSEENPLEVLEDVFATFENKKKSRSGRQKQIIPKNLMDSRCLKLIVDLNLHSDTRSLLHLHKKKKPPSIGSQYQASLVKLLDTLRRADPFFVRCIRSNAEKREMQFDDELVLRQLRYSGMLETVLVKRSGYGAKYTFEEFRDEFRILLPRQSSSLQQDIEKLLLRTTADKNNFQIGKTKVFLKEEERLNLQDSLHREAMRRILLLQRWFRACLTRKHFLIKKRAIIIVQRSWRSYRVSTQYRAASVIQKAWRHSHERAEYVRQRESLKKLQQLKRSSENRRRQPEEQVSRAESVKGTAGSNDIRKGMLMPRPDGKIKPLPPVPPQTSGEDEQVQNRGGVPERSERRGDEETDRRARASAAPPRPDPLTDPKPDDGLGMLTLQRSKPANMKEKVEKWRERRSEIMVPDRENLENLENRRMKDLKTRGISMSLDNLSKLSSSDSDGTSPSHPE</sequence>
<dbReference type="GO" id="GO:0051015">
    <property type="term" value="F:actin filament binding"/>
    <property type="evidence" value="ECO:0007669"/>
    <property type="project" value="TreeGrafter"/>
</dbReference>
<dbReference type="FunFam" id="3.40.850.10:FF:000008">
    <property type="entry name" value="Putative unconventional myosin-IXa"/>
    <property type="match status" value="1"/>
</dbReference>
<evidence type="ECO:0000259" key="10">
    <source>
        <dbReference type="PROSITE" id="PS51456"/>
    </source>
</evidence>
<dbReference type="SMART" id="SM00892">
    <property type="entry name" value="Endonuclease_NS"/>
    <property type="match status" value="1"/>
</dbReference>
<dbReference type="GO" id="GO:0072673">
    <property type="term" value="P:lamellipodium morphogenesis"/>
    <property type="evidence" value="ECO:0007669"/>
    <property type="project" value="TreeGrafter"/>
</dbReference>
<dbReference type="GO" id="GO:0035556">
    <property type="term" value="P:intracellular signal transduction"/>
    <property type="evidence" value="ECO:0007669"/>
    <property type="project" value="InterPro"/>
</dbReference>
<gene>
    <name evidence="11" type="ORF">DAT39_022229</name>
</gene>
<dbReference type="InterPro" id="IPR046987">
    <property type="entry name" value="Myo9"/>
</dbReference>
<evidence type="ECO:0000256" key="6">
    <source>
        <dbReference type="ARBA" id="ARBA00023175"/>
    </source>
</evidence>
<feature type="region of interest" description="Actin-binding" evidence="7">
    <location>
        <begin position="421"/>
        <end position="443"/>
    </location>
</feature>
<dbReference type="GO" id="GO:0005524">
    <property type="term" value="F:ATP binding"/>
    <property type="evidence" value="ECO:0007669"/>
    <property type="project" value="UniProtKB-KW"/>
</dbReference>
<dbReference type="SUPFAM" id="SSF54060">
    <property type="entry name" value="His-Me finger endonucleases"/>
    <property type="match status" value="1"/>
</dbReference>
<keyword evidence="7" id="KW-0009">Actin-binding</keyword>
<feature type="region of interest" description="Disordered" evidence="8">
    <location>
        <begin position="772"/>
        <end position="795"/>
    </location>
</feature>
<evidence type="ECO:0000256" key="9">
    <source>
        <dbReference type="SAM" id="SignalP"/>
    </source>
</evidence>
<dbReference type="GO" id="GO:0046872">
    <property type="term" value="F:metal ion binding"/>
    <property type="evidence" value="ECO:0007669"/>
    <property type="project" value="InterPro"/>
</dbReference>
<dbReference type="GO" id="GO:0001726">
    <property type="term" value="C:ruffle"/>
    <property type="evidence" value="ECO:0007669"/>
    <property type="project" value="TreeGrafter"/>
</dbReference>
<name>A0A8J4TDR5_CLAMG</name>
<dbReference type="GO" id="GO:0005737">
    <property type="term" value="C:cytoplasm"/>
    <property type="evidence" value="ECO:0007669"/>
    <property type="project" value="UniProtKB-SubCell"/>
</dbReference>
<dbReference type="Gene3D" id="3.40.570.10">
    <property type="entry name" value="Extracellular Endonuclease, subunit A"/>
    <property type="match status" value="1"/>
</dbReference>
<dbReference type="GO" id="GO:0016459">
    <property type="term" value="C:myosin complex"/>
    <property type="evidence" value="ECO:0007669"/>
    <property type="project" value="UniProtKB-KW"/>
</dbReference>
<dbReference type="Proteomes" id="UP000727407">
    <property type="component" value="Unassembled WGS sequence"/>
</dbReference>
<feature type="signal peptide" evidence="9">
    <location>
        <begin position="1"/>
        <end position="19"/>
    </location>
</feature>
<comment type="similarity">
    <text evidence="7">Belongs to the TRAFAC class myosin-kinesin ATPase superfamily. Myosin family.</text>
</comment>
<feature type="compositionally biased region" description="Basic and acidic residues" evidence="8">
    <location>
        <begin position="683"/>
        <end position="699"/>
    </location>
</feature>
<reference evidence="11" key="1">
    <citation type="submission" date="2020-07" db="EMBL/GenBank/DDBJ databases">
        <title>Clarias magur genome sequencing, assembly and annotation.</title>
        <authorList>
            <person name="Kushwaha B."/>
            <person name="Kumar R."/>
            <person name="Das P."/>
            <person name="Joshi C.G."/>
            <person name="Kumar D."/>
            <person name="Nagpure N.S."/>
            <person name="Pandey M."/>
            <person name="Agarwal S."/>
            <person name="Srivastava S."/>
            <person name="Singh M."/>
            <person name="Sahoo L."/>
            <person name="Jayasankar P."/>
            <person name="Meher P.K."/>
            <person name="Koringa P.G."/>
            <person name="Iquebal M.A."/>
            <person name="Das S.P."/>
            <person name="Bit A."/>
            <person name="Patnaik S."/>
            <person name="Patel N."/>
            <person name="Shah T.M."/>
            <person name="Hinsu A."/>
            <person name="Jena J.K."/>
        </authorList>
    </citation>
    <scope>NUCLEOTIDE SEQUENCE</scope>
    <source>
        <strain evidence="11">CIFAMagur01</strain>
        <tissue evidence="11">Testis</tissue>
    </source>
</reference>
<keyword evidence="6" id="KW-0505">Motor protein</keyword>
<comment type="subcellular location">
    <subcellularLocation>
        <location evidence="1">Cytoplasm</location>
    </subcellularLocation>
</comment>
<dbReference type="InterPro" id="IPR044929">
    <property type="entry name" value="DNA/RNA_non-sp_Endonuclease_sf"/>
</dbReference>
<feature type="compositionally biased region" description="Basic and acidic residues" evidence="8">
    <location>
        <begin position="619"/>
        <end position="637"/>
    </location>
</feature>
<dbReference type="AlphaFoldDB" id="A0A8J4TDR5"/>
<keyword evidence="12" id="KW-1185">Reference proteome</keyword>
<dbReference type="SMART" id="SM00477">
    <property type="entry name" value="NUC"/>
    <property type="match status" value="1"/>
</dbReference>
<accession>A0A8J4TDR5</accession>
<dbReference type="Gene3D" id="1.20.5.190">
    <property type="match status" value="1"/>
</dbReference>
<feature type="region of interest" description="Disordered" evidence="8">
    <location>
        <begin position="614"/>
        <end position="739"/>
    </location>
</feature>
<dbReference type="OrthoDB" id="69221at2759"/>
<dbReference type="PANTHER" id="PTHR46184">
    <property type="entry name" value="UNCONVENTIONAL MYOSIN-IXB-LIKE PROTEIN"/>
    <property type="match status" value="1"/>
</dbReference>
<dbReference type="Pfam" id="PF00063">
    <property type="entry name" value="Myosin_head"/>
    <property type="match status" value="1"/>
</dbReference>
<feature type="domain" description="Myosin motor" evidence="10">
    <location>
        <begin position="387"/>
        <end position="539"/>
    </location>
</feature>
<dbReference type="InterPro" id="IPR027417">
    <property type="entry name" value="P-loop_NTPase"/>
</dbReference>
<organism evidence="11 12">
    <name type="scientific">Clarias magur</name>
    <name type="common">Asian catfish</name>
    <name type="synonym">Macropteronotus magur</name>
    <dbReference type="NCBI Taxonomy" id="1594786"/>
    <lineage>
        <taxon>Eukaryota</taxon>
        <taxon>Metazoa</taxon>
        <taxon>Chordata</taxon>
        <taxon>Craniata</taxon>
        <taxon>Vertebrata</taxon>
        <taxon>Euteleostomi</taxon>
        <taxon>Actinopterygii</taxon>
        <taxon>Neopterygii</taxon>
        <taxon>Teleostei</taxon>
        <taxon>Ostariophysi</taxon>
        <taxon>Siluriformes</taxon>
        <taxon>Clariidae</taxon>
        <taxon>Clarias</taxon>
    </lineage>
</organism>
<evidence type="ECO:0000313" key="12">
    <source>
        <dbReference type="Proteomes" id="UP000727407"/>
    </source>
</evidence>